<keyword evidence="2" id="KW-1185">Reference proteome</keyword>
<gene>
    <name evidence="1" type="ORF">BOO69_22320</name>
</gene>
<evidence type="ECO:0000313" key="2">
    <source>
        <dbReference type="Proteomes" id="UP000181897"/>
    </source>
</evidence>
<dbReference type="AlphaFoldDB" id="A0A1J0WQ36"/>
<keyword evidence="1" id="KW-0614">Plasmid</keyword>
<reference evidence="1 2" key="1">
    <citation type="submission" date="2016-11" db="EMBL/GenBank/DDBJ databases">
        <title>Complete genome sequence of Sulfitobacter sp. AM1-D1, a toxic bacteria associated with marine dinoflagellate Alexandrium minutum in East China Sea.</title>
        <authorList>
            <person name="Yang Q."/>
            <person name="Zhang X."/>
            <person name="Tian X."/>
        </authorList>
    </citation>
    <scope>NUCLEOTIDE SEQUENCE [LARGE SCALE GENOMIC DNA]</scope>
    <source>
        <strain evidence="1 2">AM1-D1</strain>
        <plasmid evidence="1 2">unnamed5</plasmid>
    </source>
</reference>
<evidence type="ECO:0000313" key="1">
    <source>
        <dbReference type="EMBL" id="APE46272.1"/>
    </source>
</evidence>
<dbReference type="KEGG" id="suam:BOO69_22320"/>
<accession>A0A1J0WQ36</accession>
<dbReference type="Proteomes" id="UP000181897">
    <property type="component" value="Plasmid unnamed5"/>
</dbReference>
<protein>
    <submittedName>
        <fullName evidence="1">Uncharacterized protein</fullName>
    </submittedName>
</protein>
<dbReference type="EMBL" id="CP018081">
    <property type="protein sequence ID" value="APE46272.1"/>
    <property type="molecule type" value="Genomic_DNA"/>
</dbReference>
<geneLocation type="plasmid" evidence="1 2">
    <name>unnamed5</name>
</geneLocation>
<sequence length="376" mass="42112">MSSEVTIMRWDPYIFRQGEDFDAFWQKYANEPSKRFLFVLGRGYDPRALSVLDKIVEFGGEVDVWLLAFDNGFQDSELRIQLTLENVKKLEALVGASKIREIEVSLGRSGKGNATSRNVRQALRAAGSLGVYTDVVVDISAMPRMVALTAVASLLHELDKMSVDGPDVNLHVTTAESVSADIGAARGTLRDDVTNVIGFGGQLDSESTDQIPRVWFPVLGEQQGIRLSRIRDKLNPDEICPVIPFPTREPRRGDEIIREHRQLLFEEFQVEPGNILRASEYNPFEAYKQIFAAMDRYRRALSELGGCKAFVSPLSSKLLSVGALLACYDHRYGAIAGDRMSVGVLYVETADYSDPVIESDTEYQLSSMWLRGDWER</sequence>
<proteinExistence type="predicted"/>
<organism evidence="1 2">
    <name type="scientific">Sulfitobacter alexandrii</name>
    <dbReference type="NCBI Taxonomy" id="1917485"/>
    <lineage>
        <taxon>Bacteria</taxon>
        <taxon>Pseudomonadati</taxon>
        <taxon>Pseudomonadota</taxon>
        <taxon>Alphaproteobacteria</taxon>
        <taxon>Rhodobacterales</taxon>
        <taxon>Roseobacteraceae</taxon>
        <taxon>Sulfitobacter</taxon>
    </lineage>
</organism>
<name>A0A1J0WQ36_9RHOB</name>